<evidence type="ECO:0000313" key="3">
    <source>
        <dbReference type="Proteomes" id="UP000527143"/>
    </source>
</evidence>
<gene>
    <name evidence="2" type="ORF">FHT02_002263</name>
</gene>
<organism evidence="2 3">
    <name type="scientific">Sphingomonas xinjiangensis</name>
    <dbReference type="NCBI Taxonomy" id="643568"/>
    <lineage>
        <taxon>Bacteria</taxon>
        <taxon>Pseudomonadati</taxon>
        <taxon>Pseudomonadota</taxon>
        <taxon>Alphaproteobacteria</taxon>
        <taxon>Sphingomonadales</taxon>
        <taxon>Sphingomonadaceae</taxon>
        <taxon>Sphingomonas</taxon>
    </lineage>
</organism>
<sequence>MFEGLTIGGGINYRGQVYWGSDKPVTSAAFGSEVPSKESGGSLHINTVATHDRC</sequence>
<accession>A0A840YQY9</accession>
<proteinExistence type="predicted"/>
<feature type="compositionally biased region" description="Polar residues" evidence="1">
    <location>
        <begin position="44"/>
        <end position="54"/>
    </location>
</feature>
<dbReference type="EMBL" id="JACIJF010000005">
    <property type="protein sequence ID" value="MBB5711023.1"/>
    <property type="molecule type" value="Genomic_DNA"/>
</dbReference>
<dbReference type="Proteomes" id="UP000527143">
    <property type="component" value="Unassembled WGS sequence"/>
</dbReference>
<keyword evidence="3" id="KW-1185">Reference proteome</keyword>
<feature type="region of interest" description="Disordered" evidence="1">
    <location>
        <begin position="30"/>
        <end position="54"/>
    </location>
</feature>
<comment type="caution">
    <text evidence="2">The sequence shown here is derived from an EMBL/GenBank/DDBJ whole genome shotgun (WGS) entry which is preliminary data.</text>
</comment>
<evidence type="ECO:0000313" key="2">
    <source>
        <dbReference type="EMBL" id="MBB5711023.1"/>
    </source>
</evidence>
<evidence type="ECO:0000256" key="1">
    <source>
        <dbReference type="SAM" id="MobiDB-lite"/>
    </source>
</evidence>
<name>A0A840YQY9_9SPHN</name>
<dbReference type="AlphaFoldDB" id="A0A840YQY9"/>
<reference evidence="2 3" key="1">
    <citation type="submission" date="2020-08" db="EMBL/GenBank/DDBJ databases">
        <title>Genomic Encyclopedia of Type Strains, Phase IV (KMG-IV): sequencing the most valuable type-strain genomes for metagenomic binning, comparative biology and taxonomic classification.</title>
        <authorList>
            <person name="Goeker M."/>
        </authorList>
    </citation>
    <scope>NUCLEOTIDE SEQUENCE [LARGE SCALE GENOMIC DNA]</scope>
    <source>
        <strain evidence="2 3">DSM 26736</strain>
    </source>
</reference>
<protein>
    <submittedName>
        <fullName evidence="2">Uncharacterized protein</fullName>
    </submittedName>
</protein>